<sequence>MLAGHPACPHVRKAASPVLPRGRTTPVRDLSEGEMEELEDCLDAVQRPFPRLRRSTPLMQAVQCAEGLWDSDG</sequence>
<evidence type="ECO:0000256" key="1">
    <source>
        <dbReference type="SAM" id="MobiDB-lite"/>
    </source>
</evidence>
<dbReference type="EMBL" id="CAUYUJ010019607">
    <property type="protein sequence ID" value="CAK0892386.1"/>
    <property type="molecule type" value="Genomic_DNA"/>
</dbReference>
<dbReference type="Proteomes" id="UP001189429">
    <property type="component" value="Unassembled WGS sequence"/>
</dbReference>
<name>A0ABN9WZL7_9DINO</name>
<comment type="caution">
    <text evidence="2">The sequence shown here is derived from an EMBL/GenBank/DDBJ whole genome shotgun (WGS) entry which is preliminary data.</text>
</comment>
<keyword evidence="3" id="KW-1185">Reference proteome</keyword>
<reference evidence="2" key="1">
    <citation type="submission" date="2023-10" db="EMBL/GenBank/DDBJ databases">
        <authorList>
            <person name="Chen Y."/>
            <person name="Shah S."/>
            <person name="Dougan E. K."/>
            <person name="Thang M."/>
            <person name="Chan C."/>
        </authorList>
    </citation>
    <scope>NUCLEOTIDE SEQUENCE [LARGE SCALE GENOMIC DNA]</scope>
</reference>
<feature type="region of interest" description="Disordered" evidence="1">
    <location>
        <begin position="1"/>
        <end position="32"/>
    </location>
</feature>
<gene>
    <name evidence="2" type="ORF">PCOR1329_LOCUS72061</name>
</gene>
<proteinExistence type="predicted"/>
<protein>
    <submittedName>
        <fullName evidence="2">Uncharacterized protein</fullName>
    </submittedName>
</protein>
<organism evidence="2 3">
    <name type="scientific">Prorocentrum cordatum</name>
    <dbReference type="NCBI Taxonomy" id="2364126"/>
    <lineage>
        <taxon>Eukaryota</taxon>
        <taxon>Sar</taxon>
        <taxon>Alveolata</taxon>
        <taxon>Dinophyceae</taxon>
        <taxon>Prorocentrales</taxon>
        <taxon>Prorocentraceae</taxon>
        <taxon>Prorocentrum</taxon>
    </lineage>
</organism>
<evidence type="ECO:0000313" key="3">
    <source>
        <dbReference type="Proteomes" id="UP001189429"/>
    </source>
</evidence>
<evidence type="ECO:0000313" key="2">
    <source>
        <dbReference type="EMBL" id="CAK0892386.1"/>
    </source>
</evidence>
<accession>A0ABN9WZL7</accession>